<dbReference type="Proteomes" id="UP000298513">
    <property type="component" value="Unassembled WGS sequence"/>
</dbReference>
<accession>A0A4Z1DI77</accession>
<gene>
    <name evidence="2" type="ORF">E5082_16160</name>
</gene>
<keyword evidence="1" id="KW-0732">Signal</keyword>
<feature type="signal peptide" evidence="1">
    <location>
        <begin position="1"/>
        <end position="20"/>
    </location>
</feature>
<dbReference type="RefSeq" id="WP_135791942.1">
    <property type="nucleotide sequence ID" value="NZ_BNBQ01000007.1"/>
</dbReference>
<dbReference type="EMBL" id="SRRU01000005">
    <property type="protein sequence ID" value="TGN83115.1"/>
    <property type="molecule type" value="Genomic_DNA"/>
</dbReference>
<sequence length="304" mass="31967">MRIRASVAAVTGALALSAFAVPAAHADGAASAYRTEAVKIVKGAHAAAGKQGVKGVRGGTPYDLNVTFSQFKVAKAVKVGTTNHVATTVTYTLTHGADVDITADDFLNGPYLYKGSFDTPDNMLFGDLPATCKVVTDTTAKCTGKIDIYPADGELWNSDAGGWKGGALAIAYNGQDEENPDLSKVGLADKGGLGSTLLQRYSRQTVNASPEPVKKGRTITVTGALTRANWEDNKYHGYTKQPVKLQFKKKGASAYTTLKTVTTDSKGNLKTTVKASADGYFRYSFAGTSTTPAIDSTADFVDVK</sequence>
<protein>
    <recommendedName>
        <fullName evidence="4">Calcium-binding protein</fullName>
    </recommendedName>
</protein>
<comment type="caution">
    <text evidence="2">The sequence shown here is derived from an EMBL/GenBank/DDBJ whole genome shotgun (WGS) entry which is preliminary data.</text>
</comment>
<evidence type="ECO:0008006" key="4">
    <source>
        <dbReference type="Google" id="ProtNLM"/>
    </source>
</evidence>
<evidence type="ECO:0000313" key="2">
    <source>
        <dbReference type="EMBL" id="TGN83115.1"/>
    </source>
</evidence>
<keyword evidence="3" id="KW-1185">Reference proteome</keyword>
<evidence type="ECO:0000256" key="1">
    <source>
        <dbReference type="SAM" id="SignalP"/>
    </source>
</evidence>
<dbReference type="AlphaFoldDB" id="A0A4Z1DI77"/>
<proteinExistence type="predicted"/>
<evidence type="ECO:0000313" key="3">
    <source>
        <dbReference type="Proteomes" id="UP000298513"/>
    </source>
</evidence>
<dbReference type="GeneID" id="91532461"/>
<reference evidence="2 3" key="1">
    <citation type="submission" date="2019-04" db="EMBL/GenBank/DDBJ databases">
        <title>Streptomyces sp. nov. Bv016 isolated from bark of Buahinia variegata.</title>
        <authorList>
            <person name="Kanchanasin P."/>
            <person name="Tanasupawat S."/>
            <person name="Yuki M."/>
            <person name="Kudo T."/>
        </authorList>
    </citation>
    <scope>NUCLEOTIDE SEQUENCE [LARGE SCALE GENOMIC DNA]</scope>
    <source>
        <strain evidence="2 3">JCM 4765</strain>
    </source>
</reference>
<name>A0A4Z1DI77_STRGP</name>
<feature type="chain" id="PRO_5038883215" description="Calcium-binding protein" evidence="1">
    <location>
        <begin position="21"/>
        <end position="304"/>
    </location>
</feature>
<organism evidence="2 3">
    <name type="scientific">Streptomyces griseoluteus</name>
    <dbReference type="NCBI Taxonomy" id="29306"/>
    <lineage>
        <taxon>Bacteria</taxon>
        <taxon>Bacillati</taxon>
        <taxon>Actinomycetota</taxon>
        <taxon>Actinomycetes</taxon>
        <taxon>Kitasatosporales</taxon>
        <taxon>Streptomycetaceae</taxon>
        <taxon>Streptomyces</taxon>
    </lineage>
</organism>